<organism evidence="1 2">
    <name type="scientific">Bacillus phage SP-15</name>
    <dbReference type="NCBI Taxonomy" id="1792032"/>
    <lineage>
        <taxon>Viruses</taxon>
        <taxon>Duplodnaviria</taxon>
        <taxon>Heunggongvirae</taxon>
        <taxon>Uroviricota</taxon>
        <taxon>Caudoviricetes</taxon>
        <taxon>Thornevirus</taxon>
        <taxon>Thornevirus SP15</taxon>
    </lineage>
</organism>
<evidence type="ECO:0000313" key="2">
    <source>
        <dbReference type="Proteomes" id="UP000203261"/>
    </source>
</evidence>
<dbReference type="Proteomes" id="UP000203261">
    <property type="component" value="Segment"/>
</dbReference>
<name>A0A127AW62_9CAUD</name>
<dbReference type="OrthoDB" id="805at10239"/>
<gene>
    <name evidence="1" type="ORF">SP15_131</name>
</gene>
<reference evidence="1 2" key="1">
    <citation type="submission" date="2015-08" db="EMBL/GenBank/DDBJ databases">
        <authorList>
            <person name="Babu N.S."/>
            <person name="Beckwith C.J."/>
            <person name="Beseler K.G."/>
            <person name="Brison A."/>
            <person name="Carone J.V."/>
            <person name="Caskin T.P."/>
            <person name="Diamond M."/>
            <person name="Durham M.E."/>
            <person name="Foxe J.M."/>
            <person name="Go M."/>
            <person name="Henderson B.A."/>
            <person name="Jones I.B."/>
            <person name="McGettigan J.A."/>
            <person name="Micheletti S.J."/>
            <person name="Nasrallah M.E."/>
            <person name="Ortiz D."/>
            <person name="Piller C.R."/>
            <person name="Privatt S.R."/>
            <person name="Schneider S.L."/>
            <person name="Sharp S."/>
            <person name="Smith T.C."/>
            <person name="Stanton J.D."/>
            <person name="Ullery H.E."/>
            <person name="Wilson R.J."/>
            <person name="Serrano M.G."/>
            <person name="Buck G."/>
            <person name="Lee V."/>
            <person name="Wang Y."/>
            <person name="Carvalho R."/>
            <person name="Voegtly L."/>
            <person name="Shi R."/>
            <person name="Duckworth R."/>
            <person name="Johnson A."/>
            <person name="Loviza R."/>
            <person name="Walstead R."/>
            <person name="Shah Z."/>
            <person name="Kiflezghi M."/>
            <person name="Wade K."/>
            <person name="Ball S.L."/>
            <person name="Bradley K.W."/>
            <person name="Asai D.J."/>
            <person name="Bowman C.A."/>
            <person name="Russell D.A."/>
            <person name="Pope W.H."/>
            <person name="Jacobs-Sera D."/>
            <person name="Hendrix R.W."/>
            <person name="Hatfull G.F."/>
        </authorList>
    </citation>
    <scope>NUCLEOTIDE SEQUENCE [LARGE SCALE GENOMIC DNA]</scope>
</reference>
<keyword evidence="2" id="KW-1185">Reference proteome</keyword>
<dbReference type="GeneID" id="29125298"/>
<dbReference type="KEGG" id="vg:29125298"/>
<dbReference type="RefSeq" id="YP_009302518.1">
    <property type="nucleotide sequence ID" value="NC_031245.1"/>
</dbReference>
<protein>
    <submittedName>
        <fullName evidence="1">Uncharacterized protein</fullName>
    </submittedName>
</protein>
<proteinExistence type="predicted"/>
<sequence>MKNEELLTDTYNNDGDQYPDFEQVVADRFNWVIGLNEHLFTTNVDPQAMWDAYLNNLPAEAQQHYNCHACRHFIQRFGGLVFIDGVGDKHSAIWEETKTPAFFANSVRAMKELVQSATVNGVFIPENAVLGQPKTGEWTHLAVRLPKTRVHKNRIKTAHQVYAEKIHNFETLINAILSFEPATVDTAVQLLESDTLYRADKVMDKARWFQKVIKLRNQASTSERKRNVVYMMVALAPTGFTSIRSGSLGRLLEVIESGATYEAVKADFRKIMDPDNYQRSQSAPTATAIFNAEKFIEKHGLGESLDRRYATIEEIPEFLWQPKGQPKELAEKKSTGGVFSHLTPKQTSTTTASVTGQNIPAKLMTFEKFKNTVLPSADAIEVLVDNPNRIMAMVTANIPTAENILQWDNPFSWYYHGGVDASIRERLEEYGGRYEGNEIRASLIWEGLTDLDLHCISPTGEHIYYSTGSRRDRFGGYLDLDMNGMDKSSHKPVENIRWTNAPEGRYKFYVHNYQERENGRNGTPFRVELEINGQVYHYDGKALRNNQQVTVFEFDYRKGQQPNIQSAGVSSSAEDWTVETNKFVKVNGITTSPNLWGDKPVTHAGTHVFFLLDGVKDTSEGKGRGFFNEMLKSDLREIRKTLELYTASTPIKGAEEATACGVGYNKDTEWNLTVKVTSGGSSRLIKIDRWD</sequence>
<evidence type="ECO:0000313" key="1">
    <source>
        <dbReference type="EMBL" id="AMM44929.1"/>
    </source>
</evidence>
<dbReference type="EMBL" id="KT624200">
    <property type="protein sequence ID" value="AMM44929.1"/>
    <property type="molecule type" value="Genomic_DNA"/>
</dbReference>
<accession>A0A127AW62</accession>